<comment type="caution">
    <text evidence="1">The sequence shown here is derived from an EMBL/GenBank/DDBJ whole genome shotgun (WGS) entry which is preliminary data.</text>
</comment>
<keyword evidence="2" id="KW-1185">Reference proteome</keyword>
<gene>
    <name evidence="1" type="ORF">BLNAU_14332</name>
</gene>
<protein>
    <submittedName>
        <fullName evidence="1">Uncharacterized protein</fullName>
    </submittedName>
</protein>
<sequence>MNSILESTINTSIVSSRADCSPFLNWDEKARQSESERTVVFRSLVATVKSNPAVDASLEAKAVRFLKFMIRDVEESADPFLSTLERTTDESLTDFVQSIMVLVSSPSRVIASPAMKILNNLIFWCSPCISFTLIKADLIPELINTLNPLSLSFSESVDIHTCLLKINFNSLWFATPRGLASLKIEDPNEQQAVHETILKQVLAPSEKYIWHLCVNRFSIIDGEQSINFLRVLATLLHISPYHQQTMDFVLNMPVFLTIPSFLTFFEDDCSIRYFLNVMIDAQLEWNKQGRDVRQMWKKAHRMLRMEGLEDAMEEKLQNDKNGSNGRWLVAYSMDWNSQQGMNLPRRR</sequence>
<accession>A0ABQ9XDX8</accession>
<proteinExistence type="predicted"/>
<dbReference type="EMBL" id="JARBJD010000131">
    <property type="protein sequence ID" value="KAK2950661.1"/>
    <property type="molecule type" value="Genomic_DNA"/>
</dbReference>
<reference evidence="1 2" key="1">
    <citation type="journal article" date="2022" name="bioRxiv">
        <title>Genomics of Preaxostyla Flagellates Illuminates Evolutionary Transitions and the Path Towards Mitochondrial Loss.</title>
        <authorList>
            <person name="Novak L.V.F."/>
            <person name="Treitli S.C."/>
            <person name="Pyrih J."/>
            <person name="Halakuc P."/>
            <person name="Pipaliya S.V."/>
            <person name="Vacek V."/>
            <person name="Brzon O."/>
            <person name="Soukal P."/>
            <person name="Eme L."/>
            <person name="Dacks J.B."/>
            <person name="Karnkowska A."/>
            <person name="Elias M."/>
            <person name="Hampl V."/>
        </authorList>
    </citation>
    <scope>NUCLEOTIDE SEQUENCE [LARGE SCALE GENOMIC DNA]</scope>
    <source>
        <strain evidence="1">NAU3</strain>
        <tissue evidence="1">Gut</tissue>
    </source>
</reference>
<evidence type="ECO:0000313" key="2">
    <source>
        <dbReference type="Proteomes" id="UP001281761"/>
    </source>
</evidence>
<evidence type="ECO:0000313" key="1">
    <source>
        <dbReference type="EMBL" id="KAK2950661.1"/>
    </source>
</evidence>
<dbReference type="Proteomes" id="UP001281761">
    <property type="component" value="Unassembled WGS sequence"/>
</dbReference>
<name>A0ABQ9XDX8_9EUKA</name>
<organism evidence="1 2">
    <name type="scientific">Blattamonas nauphoetae</name>
    <dbReference type="NCBI Taxonomy" id="2049346"/>
    <lineage>
        <taxon>Eukaryota</taxon>
        <taxon>Metamonada</taxon>
        <taxon>Preaxostyla</taxon>
        <taxon>Oxymonadida</taxon>
        <taxon>Blattamonas</taxon>
    </lineage>
</organism>